<dbReference type="RefSeq" id="WP_089792257.1">
    <property type="nucleotide sequence ID" value="NZ_FOIU01000001.1"/>
</dbReference>
<sequence length="401" mass="45868">MQRNFLIIAAIFLFLEVYIYQAIRTLTDNFWIRLGYWIVTLTVYGVFAYEITHFQRSDRSTVRMQIMISVFLVFILPKVFIVLFLLIDDIFRTGSYLVGLTRPSESFFPERRKFLSLVGLGLGGVLSALFIDGITFGKYRHKVRKVKVKIANLPKSFKGYKIIQISDVHSGSFGDPSKLEHAINLINEQNPDLVLFTGDMVNNVAEEFKPFIPLFSTIKSKDGKLAVLGNHDYGDYISWPSPDAKKQNLETLIDYEKQAGFDMLRNENRVIEKNGEKLYILGVENWGLKPFPQYGKLDEAIKDVPESAAKILMSHDPTHFDYVVKKHPGNVQLTLSGHTHGMQFGLDLKNIKWSPVQYKYPKWADLYESEGKMLYVNRGFGVLAYPGRVGVLPEITLFELA</sequence>
<dbReference type="GO" id="GO:0016020">
    <property type="term" value="C:membrane"/>
    <property type="evidence" value="ECO:0007669"/>
    <property type="project" value="GOC"/>
</dbReference>
<dbReference type="OrthoDB" id="9780884at2"/>
<evidence type="ECO:0000259" key="4">
    <source>
        <dbReference type="Pfam" id="PF00149"/>
    </source>
</evidence>
<keyword evidence="3" id="KW-0812">Transmembrane</keyword>
<dbReference type="GO" id="GO:0046872">
    <property type="term" value="F:metal ion binding"/>
    <property type="evidence" value="ECO:0007669"/>
    <property type="project" value="UniProtKB-KW"/>
</dbReference>
<dbReference type="InterPro" id="IPR004843">
    <property type="entry name" value="Calcineurin-like_PHP"/>
</dbReference>
<keyword evidence="1" id="KW-0479">Metal-binding</keyword>
<evidence type="ECO:0000256" key="2">
    <source>
        <dbReference type="ARBA" id="ARBA00022801"/>
    </source>
</evidence>
<accession>A0A1I0QUE7</accession>
<dbReference type="Gene3D" id="3.60.21.10">
    <property type="match status" value="1"/>
</dbReference>
<dbReference type="CDD" id="cd07385">
    <property type="entry name" value="MPP_YkuE_C"/>
    <property type="match status" value="1"/>
</dbReference>
<feature type="transmembrane region" description="Helical" evidence="3">
    <location>
        <begin position="66"/>
        <end position="87"/>
    </location>
</feature>
<dbReference type="InterPro" id="IPR029052">
    <property type="entry name" value="Metallo-depent_PP-like"/>
</dbReference>
<keyword evidence="2" id="KW-0378">Hydrolase</keyword>
<organism evidence="5 6">
    <name type="scientific">Chryseobacterium wanjuense</name>
    <dbReference type="NCBI Taxonomy" id="356305"/>
    <lineage>
        <taxon>Bacteria</taxon>
        <taxon>Pseudomonadati</taxon>
        <taxon>Bacteroidota</taxon>
        <taxon>Flavobacteriia</taxon>
        <taxon>Flavobacteriales</taxon>
        <taxon>Weeksellaceae</taxon>
        <taxon>Chryseobacterium group</taxon>
        <taxon>Chryseobacterium</taxon>
    </lineage>
</organism>
<feature type="domain" description="Calcineurin-like phosphoesterase" evidence="4">
    <location>
        <begin position="161"/>
        <end position="341"/>
    </location>
</feature>
<reference evidence="6" key="1">
    <citation type="submission" date="2016-10" db="EMBL/GenBank/DDBJ databases">
        <authorList>
            <person name="Varghese N."/>
            <person name="Submissions S."/>
        </authorList>
    </citation>
    <scope>NUCLEOTIDE SEQUENCE [LARGE SCALE GENOMIC DNA]</scope>
    <source>
        <strain evidence="6">DSM 17724</strain>
    </source>
</reference>
<gene>
    <name evidence="5" type="ORF">SAMN05421841_2151</name>
</gene>
<dbReference type="GO" id="GO:0008758">
    <property type="term" value="F:UDP-2,3-diacylglucosamine hydrolase activity"/>
    <property type="evidence" value="ECO:0007669"/>
    <property type="project" value="TreeGrafter"/>
</dbReference>
<dbReference type="AlphaFoldDB" id="A0A1I0QUE7"/>
<dbReference type="Pfam" id="PF00149">
    <property type="entry name" value="Metallophos"/>
    <property type="match status" value="1"/>
</dbReference>
<dbReference type="Proteomes" id="UP000199469">
    <property type="component" value="Unassembled WGS sequence"/>
</dbReference>
<evidence type="ECO:0000313" key="5">
    <source>
        <dbReference type="EMBL" id="SEW30577.1"/>
    </source>
</evidence>
<dbReference type="EMBL" id="FOIU01000001">
    <property type="protein sequence ID" value="SEW30577.1"/>
    <property type="molecule type" value="Genomic_DNA"/>
</dbReference>
<evidence type="ECO:0000313" key="6">
    <source>
        <dbReference type="Proteomes" id="UP000199469"/>
    </source>
</evidence>
<feature type="transmembrane region" description="Helical" evidence="3">
    <location>
        <begin position="114"/>
        <end position="137"/>
    </location>
</feature>
<evidence type="ECO:0000256" key="3">
    <source>
        <dbReference type="SAM" id="Phobius"/>
    </source>
</evidence>
<keyword evidence="3" id="KW-0472">Membrane</keyword>
<feature type="transmembrane region" description="Helical" evidence="3">
    <location>
        <begin position="35"/>
        <end position="54"/>
    </location>
</feature>
<dbReference type="PANTHER" id="PTHR31302">
    <property type="entry name" value="TRANSMEMBRANE PROTEIN WITH METALLOPHOSPHOESTERASE DOMAIN-RELATED"/>
    <property type="match status" value="1"/>
</dbReference>
<dbReference type="GO" id="GO:0009245">
    <property type="term" value="P:lipid A biosynthetic process"/>
    <property type="evidence" value="ECO:0007669"/>
    <property type="project" value="TreeGrafter"/>
</dbReference>
<dbReference type="PANTHER" id="PTHR31302:SF31">
    <property type="entry name" value="PHOSPHODIESTERASE YAEI"/>
    <property type="match status" value="1"/>
</dbReference>
<name>A0A1I0QUE7_9FLAO</name>
<dbReference type="STRING" id="356305.SAMN05421841_2151"/>
<keyword evidence="3" id="KW-1133">Transmembrane helix</keyword>
<evidence type="ECO:0000256" key="1">
    <source>
        <dbReference type="ARBA" id="ARBA00022723"/>
    </source>
</evidence>
<protein>
    <recommendedName>
        <fullName evidence="4">Calcineurin-like phosphoesterase domain-containing protein</fullName>
    </recommendedName>
</protein>
<dbReference type="InterPro" id="IPR051158">
    <property type="entry name" value="Metallophosphoesterase_sf"/>
</dbReference>
<proteinExistence type="predicted"/>
<keyword evidence="6" id="KW-1185">Reference proteome</keyword>
<dbReference type="SUPFAM" id="SSF56300">
    <property type="entry name" value="Metallo-dependent phosphatases"/>
    <property type="match status" value="1"/>
</dbReference>